<evidence type="ECO:0000313" key="2">
    <source>
        <dbReference type="Proteomes" id="UP000799779"/>
    </source>
</evidence>
<sequence>MARNIPTSLMLWSESDQTIFEEMKFPQSNALLSDERNSFASSEQYHEFSQRRAFLQGSLVPHDFPESHGFTVASQCKHPLHPVDLTRWGCMSYCPVCKVQMCAEFLEAILQAWVQSGAFRGFDPAGPAPASESAPEEAMWEPYRKCWHIVRTDLANYEQDLEDCSAEEVKLKKLHLEKTYSCTRALQWLQESRVGEMPSEKEKAEEQQAHTGVFAKALKKAKSLVQPASKKTVQFTKDTNFDERRPSWQYCRYASFETEDGEAVELYQPGRWACPTEEGWEDTSRMRDFLYTLSQCKLILASSYDISPTFNSWVIPDENEGPAGLCQYWDMIDDFLRWTYEESGDQAAFLDFCKKTDTLIAVGDDENDEIEDVILAYKDKKAATSTGKMQILNMSESTGVHSVESSLDEEIVKNEPTASHSPSVFPVPFRRPQYCIDGRCIFSGKHNLLYSDWWRRQKDAAGKEYKYVEFPTALEYADFKRMSKLPELVTDQFRCTAHPRHPIDDPFRRYCAICGVRIVIDYVSNVNKLRNQNRDILTKANKYQRLQMRDALRYATSQMANIKMFVESMAQKEKEWDVQNPWFNTPCCSSFTQALILILDYEYAQQPAPLPKIKTENSTETVKPIKRVTFPPSLEYVSGNNPRAHSAFHRLHPQYSPGRHACPSAEGWEDTSRWKSCFANLRQCKVFISPSTEHLEDPSKDPTAHAYRGILSMWEYCELVIRGINNVCKCPDAPETLQELAETCDSIYLFFYQQTDMTVTTSSFDHCSYHFFNTPEPKEGE</sequence>
<dbReference type="AlphaFoldDB" id="A0A6A5WKK7"/>
<evidence type="ECO:0000313" key="1">
    <source>
        <dbReference type="EMBL" id="KAF1999655.1"/>
    </source>
</evidence>
<dbReference type="EMBL" id="ML977594">
    <property type="protein sequence ID" value="KAF1999655.1"/>
    <property type="molecule type" value="Genomic_DNA"/>
</dbReference>
<dbReference type="OrthoDB" id="3798487at2759"/>
<name>A0A6A5WKK7_9PLEO</name>
<organism evidence="1 2">
    <name type="scientific">Amniculicola lignicola CBS 123094</name>
    <dbReference type="NCBI Taxonomy" id="1392246"/>
    <lineage>
        <taxon>Eukaryota</taxon>
        <taxon>Fungi</taxon>
        <taxon>Dikarya</taxon>
        <taxon>Ascomycota</taxon>
        <taxon>Pezizomycotina</taxon>
        <taxon>Dothideomycetes</taxon>
        <taxon>Pleosporomycetidae</taxon>
        <taxon>Pleosporales</taxon>
        <taxon>Amniculicolaceae</taxon>
        <taxon>Amniculicola</taxon>
    </lineage>
</organism>
<accession>A0A6A5WKK7</accession>
<protein>
    <submittedName>
        <fullName evidence="1">Uncharacterized protein</fullName>
    </submittedName>
</protein>
<dbReference type="Proteomes" id="UP000799779">
    <property type="component" value="Unassembled WGS sequence"/>
</dbReference>
<keyword evidence="2" id="KW-1185">Reference proteome</keyword>
<reference evidence="1" key="1">
    <citation type="journal article" date="2020" name="Stud. Mycol.">
        <title>101 Dothideomycetes genomes: a test case for predicting lifestyles and emergence of pathogens.</title>
        <authorList>
            <person name="Haridas S."/>
            <person name="Albert R."/>
            <person name="Binder M."/>
            <person name="Bloem J."/>
            <person name="Labutti K."/>
            <person name="Salamov A."/>
            <person name="Andreopoulos B."/>
            <person name="Baker S."/>
            <person name="Barry K."/>
            <person name="Bills G."/>
            <person name="Bluhm B."/>
            <person name="Cannon C."/>
            <person name="Castanera R."/>
            <person name="Culley D."/>
            <person name="Daum C."/>
            <person name="Ezra D."/>
            <person name="Gonzalez J."/>
            <person name="Henrissat B."/>
            <person name="Kuo A."/>
            <person name="Liang C."/>
            <person name="Lipzen A."/>
            <person name="Lutzoni F."/>
            <person name="Magnuson J."/>
            <person name="Mondo S."/>
            <person name="Nolan M."/>
            <person name="Ohm R."/>
            <person name="Pangilinan J."/>
            <person name="Park H.-J."/>
            <person name="Ramirez L."/>
            <person name="Alfaro M."/>
            <person name="Sun H."/>
            <person name="Tritt A."/>
            <person name="Yoshinaga Y."/>
            <person name="Zwiers L.-H."/>
            <person name="Turgeon B."/>
            <person name="Goodwin S."/>
            <person name="Spatafora J."/>
            <person name="Crous P."/>
            <person name="Grigoriev I."/>
        </authorList>
    </citation>
    <scope>NUCLEOTIDE SEQUENCE</scope>
    <source>
        <strain evidence="1">CBS 123094</strain>
    </source>
</reference>
<proteinExistence type="predicted"/>
<gene>
    <name evidence="1" type="ORF">P154DRAFT_576833</name>
</gene>